<evidence type="ECO:0000256" key="1">
    <source>
        <dbReference type="ARBA" id="ARBA00008799"/>
    </source>
</evidence>
<dbReference type="GO" id="GO:0005992">
    <property type="term" value="P:trehalose biosynthetic process"/>
    <property type="evidence" value="ECO:0007669"/>
    <property type="project" value="InterPro"/>
</dbReference>
<gene>
    <name evidence="3" type="ORF">E6K73_03005</name>
</gene>
<proteinExistence type="inferred from homology"/>
<dbReference type="AlphaFoldDB" id="A0A538SLY7"/>
<dbReference type="InterPro" id="IPR001830">
    <property type="entry name" value="Glyco_trans_20"/>
</dbReference>
<dbReference type="GO" id="GO:0003825">
    <property type="term" value="F:alpha,alpha-trehalose-phosphate synthase (UDP-forming) activity"/>
    <property type="evidence" value="ECO:0007669"/>
    <property type="project" value="TreeGrafter"/>
</dbReference>
<dbReference type="PANTHER" id="PTHR10788:SF106">
    <property type="entry name" value="BCDNA.GH08860"/>
    <property type="match status" value="1"/>
</dbReference>
<dbReference type="Proteomes" id="UP000320184">
    <property type="component" value="Unassembled WGS sequence"/>
</dbReference>
<dbReference type="CDD" id="cd03788">
    <property type="entry name" value="GT20_TPS"/>
    <property type="match status" value="1"/>
</dbReference>
<evidence type="ECO:0000313" key="4">
    <source>
        <dbReference type="Proteomes" id="UP000320184"/>
    </source>
</evidence>
<sequence>MEDFADRIRGVLSRAALRHEQASHGPRRTAREDLVAWARAHLSHKRLLVVSNREPYSHERGPQGLYWVRNAGGLTVALDSVAQALGGVWTAHGSGGADRLASDAAGRVACPPDHPTYTLKRVWLSEEDQALYYNGLSNSALWPLCHIAYVRPRFRIEEWERYRDVNRRFAEAVMEEVGDQAAFVFIQDYHLGLVARFLKEWRPDLEVALFWHIPWPNVEVFRIFPWKQELLEGMLANDLVGFHIRHHTQNFLDAVADVLEARVDRERGAVERAGKRTWVRDFPIGVDATEIAAMAEAQVAREAERRLRAELGLVDCRVGLGVDRLDYTKGIPERLDGLERMLEKHPEWIGRFSFIQIGVPSRIGLKEYKDVLLRTRKRVERINERFPRPAPEGAATAGPEAEAARAVRGETPSPAGDSASRHDGSFLPSGDDRPRRPPPGNAPSTLPTVHLIERSLDFRELVPYYRMADLCAVTSLHDGMNLVAKEYIAATPDLDGALVLSPFTGAARELERAFIASPYDRESMADAYHAALSEAPESRRERMAALRETVLRYNIFDWAIEVLDTVQRLTLRTPQGEAADAPKE</sequence>
<dbReference type="SUPFAM" id="SSF53756">
    <property type="entry name" value="UDP-Glycosyltransferase/glycogen phosphorylase"/>
    <property type="match status" value="2"/>
</dbReference>
<reference evidence="3 4" key="1">
    <citation type="journal article" date="2019" name="Nat. Microbiol.">
        <title>Mediterranean grassland soil C-N compound turnover is dependent on rainfall and depth, and is mediated by genomically divergent microorganisms.</title>
        <authorList>
            <person name="Diamond S."/>
            <person name="Andeer P.F."/>
            <person name="Li Z."/>
            <person name="Crits-Christoph A."/>
            <person name="Burstein D."/>
            <person name="Anantharaman K."/>
            <person name="Lane K.R."/>
            <person name="Thomas B.C."/>
            <person name="Pan C."/>
            <person name="Northen T.R."/>
            <person name="Banfield J.F."/>
        </authorList>
    </citation>
    <scope>NUCLEOTIDE SEQUENCE [LARGE SCALE GENOMIC DNA]</scope>
    <source>
        <strain evidence="3">WS_3</strain>
    </source>
</reference>
<dbReference type="EMBL" id="VBOT01000035">
    <property type="protein sequence ID" value="TMQ52367.1"/>
    <property type="molecule type" value="Genomic_DNA"/>
</dbReference>
<feature type="region of interest" description="Disordered" evidence="2">
    <location>
        <begin position="384"/>
        <end position="448"/>
    </location>
</feature>
<comment type="caution">
    <text evidence="3">The sequence shown here is derived from an EMBL/GenBank/DDBJ whole genome shotgun (WGS) entry which is preliminary data.</text>
</comment>
<name>A0A538SLY7_UNCEI</name>
<protein>
    <submittedName>
        <fullName evidence="3">Trehalose-6-phosphate synthase</fullName>
    </submittedName>
</protein>
<evidence type="ECO:0000256" key="2">
    <source>
        <dbReference type="SAM" id="MobiDB-lite"/>
    </source>
</evidence>
<dbReference type="PANTHER" id="PTHR10788">
    <property type="entry name" value="TREHALOSE-6-PHOSPHATE SYNTHASE"/>
    <property type="match status" value="1"/>
</dbReference>
<comment type="similarity">
    <text evidence="1">Belongs to the glycosyltransferase 20 family.</text>
</comment>
<dbReference type="Pfam" id="PF00982">
    <property type="entry name" value="Glyco_transf_20"/>
    <property type="match status" value="2"/>
</dbReference>
<accession>A0A538SLY7</accession>
<feature type="compositionally biased region" description="Basic and acidic residues" evidence="2">
    <location>
        <begin position="419"/>
        <end position="435"/>
    </location>
</feature>
<evidence type="ECO:0000313" key="3">
    <source>
        <dbReference type="EMBL" id="TMQ52367.1"/>
    </source>
</evidence>
<feature type="compositionally biased region" description="Low complexity" evidence="2">
    <location>
        <begin position="391"/>
        <end position="401"/>
    </location>
</feature>
<dbReference type="Gene3D" id="3.40.50.2000">
    <property type="entry name" value="Glycogen Phosphorylase B"/>
    <property type="match status" value="2"/>
</dbReference>
<organism evidence="3 4">
    <name type="scientific">Eiseniibacteriota bacterium</name>
    <dbReference type="NCBI Taxonomy" id="2212470"/>
    <lineage>
        <taxon>Bacteria</taxon>
        <taxon>Candidatus Eiseniibacteriota</taxon>
    </lineage>
</organism>